<keyword evidence="1" id="KW-0732">Signal</keyword>
<dbReference type="AlphaFoldDB" id="A0A177AMU8"/>
<dbReference type="OrthoDB" id="378564at2759"/>
<dbReference type="EMBL" id="KV441386">
    <property type="protein sequence ID" value="OAF63140.1"/>
    <property type="molecule type" value="Genomic_DNA"/>
</dbReference>
<sequence>MHFHLATVLILIPLLTAAPTPNIEQRQPADVTDTLKGALGQLTGGLGKLPTGNGKRADITKTVTNTLGQLTGALGGGLTKLPGGKRQVPDIAGKLTEALKQITGGDITKLPTGGKREAPADITETLTSTLGGLTGSLTKLPGGGKREAPADITETLTSTLGGLTGGLAKLPGGKRQAPDVSRTLMSVVDLALGQGNEVNPKGLLNSRESVDVGTALLEALKLAKPITNFPNGKRDSIDIAKAVSEILDPVNGAFSKDYSKDFKFPDGAKKPNGKRNDGIDVTKTVGQILSPFSDALGKDYSKDYKIHDDKKTPSGKRGGIDGTGAVAAVLGQITGAIENSKGYKPDGLETPSQSHKRQGLLAGLLGKLTGGLGGLKPPGSGRKRQDAADATNAVPLAGALLQLAEALGGGALKDGKVPEGYKLPDGFETPSQTKQEKRIDVASAAKGVIYEVIDGVTKPTKNL</sequence>
<dbReference type="GeneID" id="36283429"/>
<organism evidence="2">
    <name type="scientific">Pseudogymnoascus destructans</name>
    <dbReference type="NCBI Taxonomy" id="655981"/>
    <lineage>
        <taxon>Eukaryota</taxon>
        <taxon>Fungi</taxon>
        <taxon>Dikarya</taxon>
        <taxon>Ascomycota</taxon>
        <taxon>Pezizomycotina</taxon>
        <taxon>Leotiomycetes</taxon>
        <taxon>Thelebolales</taxon>
        <taxon>Thelebolaceae</taxon>
        <taxon>Pseudogymnoascus</taxon>
    </lineage>
</organism>
<dbReference type="RefSeq" id="XP_024328410.1">
    <property type="nucleotide sequence ID" value="XM_024464025.1"/>
</dbReference>
<accession>A0A177AMU8</accession>
<protein>
    <submittedName>
        <fullName evidence="2">Uncharacterized protein</fullName>
    </submittedName>
</protein>
<gene>
    <name evidence="2" type="ORF">VC83_00331</name>
</gene>
<proteinExistence type="predicted"/>
<dbReference type="VEuPathDB" id="FungiDB:GMDG_03442"/>
<dbReference type="Proteomes" id="UP000077154">
    <property type="component" value="Unassembled WGS sequence"/>
</dbReference>
<reference evidence="2" key="1">
    <citation type="submission" date="2016-03" db="EMBL/GenBank/DDBJ databases">
        <title>Updated assembly of Pseudogymnoascus destructans, the fungus causing white-nose syndrome of bats.</title>
        <authorList>
            <person name="Palmer J.M."/>
            <person name="Drees K.P."/>
            <person name="Foster J.T."/>
            <person name="Lindner D.L."/>
        </authorList>
    </citation>
    <scope>NUCLEOTIDE SEQUENCE [LARGE SCALE GENOMIC DNA]</scope>
    <source>
        <strain evidence="2">20631-21</strain>
    </source>
</reference>
<evidence type="ECO:0000256" key="1">
    <source>
        <dbReference type="SAM" id="SignalP"/>
    </source>
</evidence>
<feature type="signal peptide" evidence="1">
    <location>
        <begin position="1"/>
        <end position="17"/>
    </location>
</feature>
<feature type="chain" id="PRO_5008056672" evidence="1">
    <location>
        <begin position="18"/>
        <end position="463"/>
    </location>
</feature>
<evidence type="ECO:0000313" key="2">
    <source>
        <dbReference type="EMBL" id="OAF63140.1"/>
    </source>
</evidence>
<name>A0A177AMU8_9PEZI</name>